<dbReference type="InterPro" id="IPR029151">
    <property type="entry name" value="Sensor-like_sf"/>
</dbReference>
<evidence type="ECO:0000259" key="2">
    <source>
        <dbReference type="Pfam" id="PF17201"/>
    </source>
</evidence>
<dbReference type="EMBL" id="CP001016">
    <property type="protein sequence ID" value="ACB95743.1"/>
    <property type="molecule type" value="Genomic_DNA"/>
</dbReference>
<dbReference type="AlphaFoldDB" id="B2IG04"/>
<keyword evidence="4" id="KW-1185">Reference proteome</keyword>
<feature type="signal peptide" evidence="1">
    <location>
        <begin position="1"/>
        <end position="18"/>
    </location>
</feature>
<gene>
    <name evidence="3" type="ordered locus">Bind_2123</name>
</gene>
<dbReference type="Pfam" id="PF17201">
    <property type="entry name" value="Cache_3-Cache_2"/>
    <property type="match status" value="1"/>
</dbReference>
<protein>
    <recommendedName>
        <fullName evidence="2">Cache 3/Cache 2 fusion domain-containing protein</fullName>
    </recommendedName>
</protein>
<reference evidence="4" key="1">
    <citation type="submission" date="2008-03" db="EMBL/GenBank/DDBJ databases">
        <title>Complete sequence of chromosome of Beijerinckia indica subsp. indica ATCC 9039.</title>
        <authorList>
            <consortium name="US DOE Joint Genome Institute"/>
            <person name="Copeland A."/>
            <person name="Lucas S."/>
            <person name="Lapidus A."/>
            <person name="Glavina del Rio T."/>
            <person name="Dalin E."/>
            <person name="Tice H."/>
            <person name="Bruce D."/>
            <person name="Goodwin L."/>
            <person name="Pitluck S."/>
            <person name="LaButti K."/>
            <person name="Schmutz J."/>
            <person name="Larimer F."/>
            <person name="Land M."/>
            <person name="Hauser L."/>
            <person name="Kyrpides N."/>
            <person name="Mikhailova N."/>
            <person name="Dunfield P.F."/>
            <person name="Dedysh S.N."/>
            <person name="Liesack W."/>
            <person name="Saw J.H."/>
            <person name="Alam M."/>
            <person name="Chen Y."/>
            <person name="Murrell J.C."/>
            <person name="Richardson P."/>
        </authorList>
    </citation>
    <scope>NUCLEOTIDE SEQUENCE [LARGE SCALE GENOMIC DNA]</scope>
    <source>
        <strain evidence="4">ATCC 9039 / DSM 1715 / NCIMB 8712</strain>
    </source>
</reference>
<dbReference type="InterPro" id="IPR033462">
    <property type="entry name" value="Cache_3-Cache_2"/>
</dbReference>
<proteinExistence type="predicted"/>
<dbReference type="KEGG" id="bid:Bind_2123"/>
<sequence>MNRARFLHLAWTAGFLVAASMFIPTTGYSQTDTKVAKAMADLKAATNKLGTPKLEGMDPVSGKNAAALYFGKTKVNNDFSVVDAVTRENGGTATLFAKTEDEYVRVSTNVPKGDGRATGTILDPKGKVIVQINAGKPFYGDVDILGTMYSTGYEPIKDASGKIIGIWYVGYKK</sequence>
<dbReference type="OrthoDB" id="1776073at2"/>
<dbReference type="Proteomes" id="UP000001695">
    <property type="component" value="Chromosome"/>
</dbReference>
<dbReference type="SUPFAM" id="SSF103190">
    <property type="entry name" value="Sensory domain-like"/>
    <property type="match status" value="1"/>
</dbReference>
<accession>B2IG04</accession>
<feature type="chain" id="PRO_5002777088" description="Cache 3/Cache 2 fusion domain-containing protein" evidence="1">
    <location>
        <begin position="19"/>
        <end position="173"/>
    </location>
</feature>
<dbReference type="HOGENOM" id="CLU_131954_0_0_5"/>
<dbReference type="RefSeq" id="WP_012385099.1">
    <property type="nucleotide sequence ID" value="NC_010581.1"/>
</dbReference>
<evidence type="ECO:0000256" key="1">
    <source>
        <dbReference type="SAM" id="SignalP"/>
    </source>
</evidence>
<evidence type="ECO:0000313" key="4">
    <source>
        <dbReference type="Proteomes" id="UP000001695"/>
    </source>
</evidence>
<reference evidence="3 4" key="2">
    <citation type="journal article" date="2010" name="J. Bacteriol.">
        <title>Complete genome sequence of Beijerinckia indica subsp. indica.</title>
        <authorList>
            <person name="Tamas I."/>
            <person name="Dedysh S.N."/>
            <person name="Liesack W."/>
            <person name="Stott M.B."/>
            <person name="Alam M."/>
            <person name="Murrell J.C."/>
            <person name="Dunfield P.F."/>
        </authorList>
    </citation>
    <scope>NUCLEOTIDE SEQUENCE [LARGE SCALE GENOMIC DNA]</scope>
    <source>
        <strain evidence="4">ATCC 9039 / DSM 1715 / NCIMB 8712</strain>
    </source>
</reference>
<name>B2IG04_BEII9</name>
<dbReference type="STRING" id="395963.Bind_2123"/>
<feature type="domain" description="Cache 3/Cache 2 fusion" evidence="2">
    <location>
        <begin position="58"/>
        <end position="172"/>
    </location>
</feature>
<organism evidence="3 4">
    <name type="scientific">Beijerinckia indica subsp. indica (strain ATCC 9039 / DSM 1715 / NCIMB 8712)</name>
    <dbReference type="NCBI Taxonomy" id="395963"/>
    <lineage>
        <taxon>Bacteria</taxon>
        <taxon>Pseudomonadati</taxon>
        <taxon>Pseudomonadota</taxon>
        <taxon>Alphaproteobacteria</taxon>
        <taxon>Hyphomicrobiales</taxon>
        <taxon>Beijerinckiaceae</taxon>
        <taxon>Beijerinckia</taxon>
    </lineage>
</organism>
<dbReference type="eggNOG" id="COG2202">
    <property type="taxonomic scope" value="Bacteria"/>
</dbReference>
<keyword evidence="1" id="KW-0732">Signal</keyword>
<evidence type="ECO:0000313" key="3">
    <source>
        <dbReference type="EMBL" id="ACB95743.1"/>
    </source>
</evidence>